<proteinExistence type="predicted"/>
<dbReference type="GeneID" id="19487544"/>
<reference evidence="1 2" key="1">
    <citation type="submission" date="2014-03" db="EMBL/GenBank/DDBJ databases">
        <authorList>
            <person name="Bragg J."/>
            <person name="Dehn A."/>
            <person name="Hefner M."/>
            <person name="McHugh D."/>
            <person name="Petersen P."/>
            <person name="Zeba F."/>
            <person name="Zegers G.P."/>
            <person name="Page S.T."/>
            <person name="Bradley K.W."/>
            <person name="Clarke D.Q."/>
            <person name="Lewis M.F."/>
            <person name="Barker L.P."/>
            <person name="Bailey C."/>
            <person name="Asai D.J."/>
            <person name="Garber M.L."/>
            <person name="Bowman C.A."/>
            <person name="Russell D.A."/>
            <person name="Pope W.H."/>
            <person name="Jacobs-Sera D."/>
            <person name="Hendrix R.W."/>
            <person name="Hatfull G.F."/>
        </authorList>
    </citation>
    <scope>NUCLEOTIDE SEQUENCE [LARGE SCALE GENOMIC DNA]</scope>
</reference>
<evidence type="ECO:0000313" key="1">
    <source>
        <dbReference type="EMBL" id="AHY84180.1"/>
    </source>
</evidence>
<dbReference type="EMBL" id="KJ538721">
    <property type="protein sequence ID" value="AHY84180.1"/>
    <property type="molecule type" value="Genomic_DNA"/>
</dbReference>
<protein>
    <submittedName>
        <fullName evidence="1">Uncharacterized protein</fullName>
    </submittedName>
</protein>
<gene>
    <name evidence="1" type="primary">106</name>
    <name evidence="1" type="ORF">PBI_MOSMORIS_106</name>
</gene>
<sequence length="86" mass="10240">MMNRPTARQLVRNEAAQLGWSHHRGQWCDYFRKPEQGDVVITMVWSEEDSERLAVSALRLEGDHFLTDYSPLCIIRCRQWLRSEYV</sequence>
<evidence type="ECO:0000313" key="2">
    <source>
        <dbReference type="Proteomes" id="UP000024435"/>
    </source>
</evidence>
<dbReference type="KEGG" id="vg:19487544"/>
<dbReference type="RefSeq" id="YP_009031616.1">
    <property type="nucleotide sequence ID" value="NC_024138.1"/>
</dbReference>
<organism evidence="1 2">
    <name type="scientific">Mycobacterium phage MosMoris</name>
    <dbReference type="NCBI Taxonomy" id="1471542"/>
    <lineage>
        <taxon>Viruses</taxon>
        <taxon>Duplodnaviria</taxon>
        <taxon>Heunggongvirae</taxon>
        <taxon>Uroviricota</taxon>
        <taxon>Caudoviricetes</taxon>
        <taxon>Marvinvirus</taxon>
        <taxon>Marvinvirus mosmoris</taxon>
    </lineage>
</organism>
<dbReference type="Proteomes" id="UP000024435">
    <property type="component" value="Segment"/>
</dbReference>
<name>A0A023ZYB1_9CAUD</name>
<accession>A0A023ZYB1</accession>
<keyword evidence="2" id="KW-1185">Reference proteome</keyword>